<gene>
    <name evidence="3" type="ORF">CKJ66_26145</name>
</gene>
<feature type="compositionally biased region" description="Basic residues" evidence="2">
    <location>
        <begin position="57"/>
        <end position="67"/>
    </location>
</feature>
<name>A0A2A2ZBK8_MYCAV</name>
<sequence>MTTTRQHIEDLDVDKWARLAKRAAAESIEASTRLGLRPRPETVAVAAMTEGELVQHRERHGPAKKRPSPVMQLVEADQRSRQAERRAHDAHQGRLDAESAAAMARAEADESARIATDARERVRAVEAESAEKDQRRSRERAADLRAVQLASAETEQVRIEAANEIEQIRSDAAAEAAAWQERARAADERAEQRIAERTAERRAAQRALQELQSQLDTVRAEAEANVAAAREQARAADERAEQRMAERAVERAAGEEAVARLRNECEQLRSDTAAEIAAVRGQASGEVAAARQAAEAEVAAARRAAQAEAESARAHAEDVMRQAQADVARMMATAPDPRILTIPIAPVEVRAEIRTIEDTLDSLYQIDYVLEIGMADVGSQPPPDAEFVRSLTWRVQEQAKTLSSELAELPARFTDQSHMEASASYARAAGAAYQAFLQRIEAATKLHRGHDSSSPDGAIIEAVSTMLANPWIQALR</sequence>
<accession>A0A2A2ZBK8</accession>
<feature type="region of interest" description="Disordered" evidence="2">
    <location>
        <begin position="55"/>
        <end position="113"/>
    </location>
</feature>
<dbReference type="RefSeq" id="WP_095795152.1">
    <property type="nucleotide sequence ID" value="NZ_NSFD01000055.1"/>
</dbReference>
<feature type="coiled-coil region" evidence="1">
    <location>
        <begin position="194"/>
        <end position="326"/>
    </location>
</feature>
<keyword evidence="1" id="KW-0175">Coiled coil</keyword>
<feature type="compositionally biased region" description="Basic and acidic residues" evidence="2">
    <location>
        <begin position="76"/>
        <end position="97"/>
    </location>
</feature>
<evidence type="ECO:0000313" key="4">
    <source>
        <dbReference type="Proteomes" id="UP000217768"/>
    </source>
</evidence>
<proteinExistence type="predicted"/>
<organism evidence="3 4">
    <name type="scientific">Mycobacterium avium</name>
    <dbReference type="NCBI Taxonomy" id="1764"/>
    <lineage>
        <taxon>Bacteria</taxon>
        <taxon>Bacillati</taxon>
        <taxon>Actinomycetota</taxon>
        <taxon>Actinomycetes</taxon>
        <taxon>Mycobacteriales</taxon>
        <taxon>Mycobacteriaceae</taxon>
        <taxon>Mycobacterium</taxon>
        <taxon>Mycobacterium avium complex (MAC)</taxon>
    </lineage>
</organism>
<dbReference type="AlphaFoldDB" id="A0A2A2ZBK8"/>
<dbReference type="Proteomes" id="UP000217768">
    <property type="component" value="Unassembled WGS sequence"/>
</dbReference>
<protein>
    <submittedName>
        <fullName evidence="3">Uncharacterized protein</fullName>
    </submittedName>
</protein>
<evidence type="ECO:0000313" key="3">
    <source>
        <dbReference type="EMBL" id="PBA23750.1"/>
    </source>
</evidence>
<evidence type="ECO:0000256" key="1">
    <source>
        <dbReference type="SAM" id="Coils"/>
    </source>
</evidence>
<comment type="caution">
    <text evidence="3">The sequence shown here is derived from an EMBL/GenBank/DDBJ whole genome shotgun (WGS) entry which is preliminary data.</text>
</comment>
<dbReference type="EMBL" id="NSFD01000055">
    <property type="protein sequence ID" value="PBA23750.1"/>
    <property type="molecule type" value="Genomic_DNA"/>
</dbReference>
<evidence type="ECO:0000256" key="2">
    <source>
        <dbReference type="SAM" id="MobiDB-lite"/>
    </source>
</evidence>
<reference evidence="3 4" key="1">
    <citation type="submission" date="2017-08" db="EMBL/GenBank/DDBJ databases">
        <title>Phylogenetic analysis of Mycobacterium avium complex whole genomes.</title>
        <authorList>
            <person name="Caverly L.J."/>
            <person name="Spilker T."/>
            <person name="Lipuma J."/>
        </authorList>
    </citation>
    <scope>NUCLEOTIDE SEQUENCE [LARGE SCALE GENOMIC DNA]</scope>
    <source>
        <strain evidence="3 4">FLAC0165</strain>
    </source>
</reference>